<dbReference type="InterPro" id="IPR006015">
    <property type="entry name" value="Universal_stress_UspA"/>
</dbReference>
<dbReference type="InterPro" id="IPR006016">
    <property type="entry name" value="UspA"/>
</dbReference>
<dbReference type="STRING" id="6216.A0A0R3SVB9"/>
<dbReference type="Pfam" id="PF00582">
    <property type="entry name" value="Usp"/>
    <property type="match status" value="1"/>
</dbReference>
<name>A0A0R3SVB9_HYMDI</name>
<evidence type="ECO:0000259" key="1">
    <source>
        <dbReference type="Pfam" id="PF00582"/>
    </source>
</evidence>
<feature type="domain" description="UspA" evidence="1">
    <location>
        <begin position="143"/>
        <end position="198"/>
    </location>
</feature>
<dbReference type="Gene3D" id="3.40.50.620">
    <property type="entry name" value="HUPs"/>
    <property type="match status" value="1"/>
</dbReference>
<dbReference type="CDD" id="cd23659">
    <property type="entry name" value="USP_At3g01520-like"/>
    <property type="match status" value="1"/>
</dbReference>
<dbReference type="AlphaFoldDB" id="A0A0R3SVB9"/>
<organism evidence="4">
    <name type="scientific">Hymenolepis diminuta</name>
    <name type="common">Rat tapeworm</name>
    <dbReference type="NCBI Taxonomy" id="6216"/>
    <lineage>
        <taxon>Eukaryota</taxon>
        <taxon>Metazoa</taxon>
        <taxon>Spiralia</taxon>
        <taxon>Lophotrochozoa</taxon>
        <taxon>Platyhelminthes</taxon>
        <taxon>Cestoda</taxon>
        <taxon>Eucestoda</taxon>
        <taxon>Cyclophyllidea</taxon>
        <taxon>Hymenolepididae</taxon>
        <taxon>Hymenolepis</taxon>
    </lineage>
</organism>
<proteinExistence type="predicted"/>
<protein>
    <submittedName>
        <fullName evidence="4">Usp domain-containing protein</fullName>
    </submittedName>
</protein>
<evidence type="ECO:0000313" key="4">
    <source>
        <dbReference type="WBParaSite" id="HDID_0000950901-mRNA-1"/>
    </source>
</evidence>
<dbReference type="WBParaSite" id="HDID_0000950901-mRNA-1">
    <property type="protein sequence ID" value="HDID_0000950901-mRNA-1"/>
    <property type="gene ID" value="HDID_0000950901"/>
</dbReference>
<dbReference type="InterPro" id="IPR014729">
    <property type="entry name" value="Rossmann-like_a/b/a_fold"/>
</dbReference>
<dbReference type="PANTHER" id="PTHR31964">
    <property type="entry name" value="ADENINE NUCLEOTIDE ALPHA HYDROLASES-LIKE SUPERFAMILY PROTEIN"/>
    <property type="match status" value="1"/>
</dbReference>
<dbReference type="EMBL" id="UYSG01011306">
    <property type="protein sequence ID" value="VDL61888.1"/>
    <property type="molecule type" value="Genomic_DNA"/>
</dbReference>
<reference evidence="4" key="1">
    <citation type="submission" date="2017-02" db="UniProtKB">
        <authorList>
            <consortium name="WormBaseParasite"/>
        </authorList>
    </citation>
    <scope>IDENTIFICATION</scope>
</reference>
<dbReference type="SUPFAM" id="SSF52402">
    <property type="entry name" value="Adenine nucleotide alpha hydrolases-like"/>
    <property type="match status" value="1"/>
</dbReference>
<evidence type="ECO:0000313" key="2">
    <source>
        <dbReference type="EMBL" id="VDL61888.1"/>
    </source>
</evidence>
<dbReference type="PRINTS" id="PR01438">
    <property type="entry name" value="UNVRSLSTRESS"/>
</dbReference>
<accession>A0A0R3SVB9</accession>
<sequence length="204" mass="22167">MPRSPHRRILFAVDDSSHCRQAFQWFLKWMWRGGNPSAALSQISEGEKSNPTIPEDKLEPEEDAITLIHVIPPDLTATPNHLSETEVPISPNGLENSGGGGGEGTPKFVEDAFTAGKAICQVFLMLAKEAGATRCDACIAFDRRQSTGKAILRSAEIRGADMIVMGSHGHGAIHRVVHLGSVSKYILRHSRIPIIVIPPESFSP</sequence>
<dbReference type="Proteomes" id="UP000274504">
    <property type="component" value="Unassembled WGS sequence"/>
</dbReference>
<evidence type="ECO:0000313" key="3">
    <source>
        <dbReference type="Proteomes" id="UP000274504"/>
    </source>
</evidence>
<dbReference type="OrthoDB" id="843225at2759"/>
<dbReference type="PANTHER" id="PTHR31964:SF113">
    <property type="entry name" value="USPA DOMAIN-CONTAINING PROTEIN"/>
    <property type="match status" value="1"/>
</dbReference>
<reference evidence="2 3" key="2">
    <citation type="submission" date="2018-11" db="EMBL/GenBank/DDBJ databases">
        <authorList>
            <consortium name="Pathogen Informatics"/>
        </authorList>
    </citation>
    <scope>NUCLEOTIDE SEQUENCE [LARGE SCALE GENOMIC DNA]</scope>
</reference>
<gene>
    <name evidence="2" type="ORF">HDID_LOCUS9507</name>
</gene>